<dbReference type="AlphaFoldDB" id="A0A3M6TQP1"/>
<proteinExistence type="predicted"/>
<name>A0A3M6TQP1_POCDA</name>
<dbReference type="Proteomes" id="UP000275408">
    <property type="component" value="Unassembled WGS sequence"/>
</dbReference>
<protein>
    <submittedName>
        <fullName evidence="1">Uncharacterized protein</fullName>
    </submittedName>
</protein>
<sequence length="159" mass="18118">TFGISSGWLRVALLLNENELPTLPQLSNEQILDSIVGQFSFEDESSSNEKDEGQDEEIFSNSEAVECFKKQKNRTMLTLSRLCSFEERLNYFGSIHNRHGLPPRLKATYSCLRQCIIFVGRNKELKELKALDKREIQDATTSYGVNCHFNPLLHCASVT</sequence>
<keyword evidence="2" id="KW-1185">Reference proteome</keyword>
<reference evidence="1 2" key="1">
    <citation type="journal article" date="2018" name="Sci. Rep.">
        <title>Comparative analysis of the Pocillopora damicornis genome highlights role of immune system in coral evolution.</title>
        <authorList>
            <person name="Cunning R."/>
            <person name="Bay R.A."/>
            <person name="Gillette P."/>
            <person name="Baker A.C."/>
            <person name="Traylor-Knowles N."/>
        </authorList>
    </citation>
    <scope>NUCLEOTIDE SEQUENCE [LARGE SCALE GENOMIC DNA]</scope>
    <source>
        <strain evidence="1">RSMAS</strain>
        <tissue evidence="1">Whole animal</tissue>
    </source>
</reference>
<organism evidence="1 2">
    <name type="scientific">Pocillopora damicornis</name>
    <name type="common">Cauliflower coral</name>
    <name type="synonym">Millepora damicornis</name>
    <dbReference type="NCBI Taxonomy" id="46731"/>
    <lineage>
        <taxon>Eukaryota</taxon>
        <taxon>Metazoa</taxon>
        <taxon>Cnidaria</taxon>
        <taxon>Anthozoa</taxon>
        <taxon>Hexacorallia</taxon>
        <taxon>Scleractinia</taxon>
        <taxon>Astrocoeniina</taxon>
        <taxon>Pocilloporidae</taxon>
        <taxon>Pocillopora</taxon>
    </lineage>
</organism>
<evidence type="ECO:0000313" key="2">
    <source>
        <dbReference type="Proteomes" id="UP000275408"/>
    </source>
</evidence>
<comment type="caution">
    <text evidence="1">The sequence shown here is derived from an EMBL/GenBank/DDBJ whole genome shotgun (WGS) entry which is preliminary data.</text>
</comment>
<evidence type="ECO:0000313" key="1">
    <source>
        <dbReference type="EMBL" id="RMX43710.1"/>
    </source>
</evidence>
<gene>
    <name evidence="1" type="ORF">pdam_00006346</name>
</gene>
<feature type="non-terminal residue" evidence="1">
    <location>
        <position position="159"/>
    </location>
</feature>
<dbReference type="EMBL" id="RCHS01003146">
    <property type="protein sequence ID" value="RMX43710.1"/>
    <property type="molecule type" value="Genomic_DNA"/>
</dbReference>
<feature type="non-terminal residue" evidence="1">
    <location>
        <position position="1"/>
    </location>
</feature>
<accession>A0A3M6TQP1</accession>